<dbReference type="InterPro" id="IPR036621">
    <property type="entry name" value="Anticodon-bd_dom_sf"/>
</dbReference>
<gene>
    <name evidence="12" type="ORF">EG68_10869</name>
</gene>
<evidence type="ECO:0000313" key="12">
    <source>
        <dbReference type="EMBL" id="KAF7232396.1"/>
    </source>
</evidence>
<keyword evidence="3" id="KW-0436">Ligase</keyword>
<dbReference type="InterPro" id="IPR041715">
    <property type="entry name" value="HisRS-like_core"/>
</dbReference>
<comment type="catalytic activity">
    <reaction evidence="8">
        <text>tRNA(His) + L-histidine + ATP = L-histidyl-tRNA(His) + AMP + diphosphate + H(+)</text>
        <dbReference type="Rhea" id="RHEA:17313"/>
        <dbReference type="Rhea" id="RHEA-COMP:9665"/>
        <dbReference type="Rhea" id="RHEA-COMP:9689"/>
        <dbReference type="ChEBI" id="CHEBI:15378"/>
        <dbReference type="ChEBI" id="CHEBI:30616"/>
        <dbReference type="ChEBI" id="CHEBI:33019"/>
        <dbReference type="ChEBI" id="CHEBI:57595"/>
        <dbReference type="ChEBI" id="CHEBI:78442"/>
        <dbReference type="ChEBI" id="CHEBI:78527"/>
        <dbReference type="ChEBI" id="CHEBI:456215"/>
        <dbReference type="EC" id="6.1.1.21"/>
    </reaction>
</comment>
<evidence type="ECO:0000256" key="3">
    <source>
        <dbReference type="ARBA" id="ARBA00022598"/>
    </source>
</evidence>
<dbReference type="PANTHER" id="PTHR11476:SF7">
    <property type="entry name" value="HISTIDINE--TRNA LIGASE"/>
    <property type="match status" value="1"/>
</dbReference>
<evidence type="ECO:0000259" key="11">
    <source>
        <dbReference type="PROSITE" id="PS50862"/>
    </source>
</evidence>
<dbReference type="GO" id="GO:0005829">
    <property type="term" value="C:cytosol"/>
    <property type="evidence" value="ECO:0007669"/>
    <property type="project" value="TreeGrafter"/>
</dbReference>
<dbReference type="Proteomes" id="UP000822476">
    <property type="component" value="Unassembled WGS sequence"/>
</dbReference>
<proteinExistence type="inferred from homology"/>
<evidence type="ECO:0000256" key="2">
    <source>
        <dbReference type="ARBA" id="ARBA00012815"/>
    </source>
</evidence>
<feature type="binding site" evidence="9">
    <location>
        <begin position="118"/>
        <end position="120"/>
    </location>
    <ligand>
        <name>L-histidine</name>
        <dbReference type="ChEBI" id="CHEBI:57595"/>
    </ligand>
</feature>
<evidence type="ECO:0000256" key="4">
    <source>
        <dbReference type="ARBA" id="ARBA00022741"/>
    </source>
</evidence>
<feature type="binding site" evidence="9">
    <location>
        <position position="165"/>
    </location>
    <ligand>
        <name>L-histidine</name>
        <dbReference type="ChEBI" id="CHEBI:57595"/>
    </ligand>
</feature>
<feature type="binding site" evidence="9">
    <location>
        <position position="145"/>
    </location>
    <ligand>
        <name>L-histidine</name>
        <dbReference type="ChEBI" id="CHEBI:57595"/>
    </ligand>
</feature>
<dbReference type="CDD" id="cd00859">
    <property type="entry name" value="HisRS_anticodon"/>
    <property type="match status" value="1"/>
</dbReference>
<feature type="region of interest" description="Disordered" evidence="10">
    <location>
        <begin position="343"/>
        <end position="377"/>
    </location>
</feature>
<dbReference type="InterPro" id="IPR006195">
    <property type="entry name" value="aa-tRNA-synth_II"/>
</dbReference>
<accession>A0A8S9Y906</accession>
<dbReference type="FunFam" id="3.40.50.800:FF:000008">
    <property type="entry name" value="histidine--tRNA ligase, cytoplasmic isoform X1"/>
    <property type="match status" value="1"/>
</dbReference>
<dbReference type="Gene3D" id="3.30.930.10">
    <property type="entry name" value="Bira Bifunctional Protein, Domain 2"/>
    <property type="match status" value="1"/>
</dbReference>
<dbReference type="SUPFAM" id="SSF52954">
    <property type="entry name" value="Class II aaRS ABD-related"/>
    <property type="match status" value="1"/>
</dbReference>
<dbReference type="GO" id="GO:0005524">
    <property type="term" value="F:ATP binding"/>
    <property type="evidence" value="ECO:0007669"/>
    <property type="project" value="UniProtKB-KW"/>
</dbReference>
<organism evidence="12 13">
    <name type="scientific">Paragonimus skrjabini miyazakii</name>
    <dbReference type="NCBI Taxonomy" id="59628"/>
    <lineage>
        <taxon>Eukaryota</taxon>
        <taxon>Metazoa</taxon>
        <taxon>Spiralia</taxon>
        <taxon>Lophotrochozoa</taxon>
        <taxon>Platyhelminthes</taxon>
        <taxon>Trematoda</taxon>
        <taxon>Digenea</taxon>
        <taxon>Plagiorchiida</taxon>
        <taxon>Troglotremata</taxon>
        <taxon>Troglotrematidae</taxon>
        <taxon>Paragonimus</taxon>
    </lineage>
</organism>
<dbReference type="Gene3D" id="3.40.50.800">
    <property type="entry name" value="Anticodon-binding domain"/>
    <property type="match status" value="1"/>
</dbReference>
<feature type="binding site" evidence="9">
    <location>
        <position position="314"/>
    </location>
    <ligand>
        <name>L-histidine</name>
        <dbReference type="ChEBI" id="CHEBI:57595"/>
    </ligand>
</feature>
<sequence length="547" mass="61076">MLLSSKLFAVCEAYKTVSIKQVSQLVNKLAKSTVGQGDVGRSVLKVPKGTRDRNPFQMKVLGDVFGTIIRCFKRHDAVTIDTPVFELKEVLTGKYGEDSKLIYDLQDQGGELLSLRYDLTVPFARYVAMHKIKTIKRYQIGKVYRRDQPAMTRGRYREFYQCDFDIAGEYGPMLADVECLRIVYEILSELALGDFVIKINHRRLLDGLFKACNVPTEKFTATCSAVDKLDKSPWCEVERELCEEKGLPRETVDQIGRYVQLTGGVDLVDRLEADSRLMEQESSQIALSDIRLLLSYCDSLGISDRVRFDLSLARGLDYYTGLIYEAVLTGFTYDPKNTHSLETSNSLTNNIESPAKQLPKLSKKKKKQNKSTNHVELDEDVTSAEHLAVGSVAGGGRYDGLVGMFDPSGTPVPCVGVSFGVERLLAISEAIASTNSEKLSNVQRPTETEVMVAGAHKGLIVQRLECCRRLWDAKIKATFSHKNHPKLLDQLQYCESTGIPLAIILGDGELARGVVKLRVVSSRAEREVAYDAVVDEIRKELANLQTH</sequence>
<dbReference type="PANTHER" id="PTHR11476">
    <property type="entry name" value="HISTIDYL-TRNA SYNTHETASE"/>
    <property type="match status" value="1"/>
</dbReference>
<evidence type="ECO:0000256" key="1">
    <source>
        <dbReference type="ARBA" id="ARBA00008226"/>
    </source>
</evidence>
<feature type="compositionally biased region" description="Polar residues" evidence="10">
    <location>
        <begin position="343"/>
        <end position="352"/>
    </location>
</feature>
<name>A0A8S9Y906_9TREM</name>
<dbReference type="GO" id="GO:0032543">
    <property type="term" value="P:mitochondrial translation"/>
    <property type="evidence" value="ECO:0007669"/>
    <property type="project" value="TreeGrafter"/>
</dbReference>
<dbReference type="InterPro" id="IPR045864">
    <property type="entry name" value="aa-tRNA-synth_II/BPL/LPL"/>
</dbReference>
<evidence type="ECO:0000256" key="10">
    <source>
        <dbReference type="SAM" id="MobiDB-lite"/>
    </source>
</evidence>
<feature type="binding site" evidence="9">
    <location>
        <position position="161"/>
    </location>
    <ligand>
        <name>L-histidine</name>
        <dbReference type="ChEBI" id="CHEBI:57595"/>
    </ligand>
</feature>
<feature type="binding site" evidence="9">
    <location>
        <begin position="318"/>
        <end position="319"/>
    </location>
    <ligand>
        <name>L-histidine</name>
        <dbReference type="ChEBI" id="CHEBI:57595"/>
    </ligand>
</feature>
<dbReference type="CDD" id="cd00773">
    <property type="entry name" value="HisRS-like_core"/>
    <property type="match status" value="1"/>
</dbReference>
<dbReference type="InterPro" id="IPR004154">
    <property type="entry name" value="Anticodon-bd"/>
</dbReference>
<dbReference type="Pfam" id="PF03129">
    <property type="entry name" value="HGTP_anticodon"/>
    <property type="match status" value="1"/>
</dbReference>
<comment type="caution">
    <text evidence="12">The sequence shown here is derived from an EMBL/GenBank/DDBJ whole genome shotgun (WGS) entry which is preliminary data.</text>
</comment>
<dbReference type="EC" id="6.1.1.21" evidence="2"/>
<evidence type="ECO:0000256" key="9">
    <source>
        <dbReference type="PIRSR" id="PIRSR001549-1"/>
    </source>
</evidence>
<dbReference type="PROSITE" id="PS50862">
    <property type="entry name" value="AA_TRNA_LIGASE_II"/>
    <property type="match status" value="1"/>
</dbReference>
<keyword evidence="13" id="KW-1185">Reference proteome</keyword>
<dbReference type="InterPro" id="IPR004516">
    <property type="entry name" value="HisRS/HisZ"/>
</dbReference>
<keyword evidence="6" id="KW-0648">Protein biosynthesis</keyword>
<dbReference type="GO" id="GO:0005739">
    <property type="term" value="C:mitochondrion"/>
    <property type="evidence" value="ECO:0007669"/>
    <property type="project" value="TreeGrafter"/>
</dbReference>
<dbReference type="InterPro" id="IPR033656">
    <property type="entry name" value="HisRS_anticodon"/>
</dbReference>
<evidence type="ECO:0000256" key="7">
    <source>
        <dbReference type="ARBA" id="ARBA00023146"/>
    </source>
</evidence>
<protein>
    <recommendedName>
        <fullName evidence="2">histidine--tRNA ligase</fullName>
        <ecNumber evidence="2">6.1.1.21</ecNumber>
    </recommendedName>
</protein>
<dbReference type="GO" id="GO:0006427">
    <property type="term" value="P:histidyl-tRNA aminoacylation"/>
    <property type="evidence" value="ECO:0007669"/>
    <property type="project" value="TreeGrafter"/>
</dbReference>
<evidence type="ECO:0000313" key="13">
    <source>
        <dbReference type="Proteomes" id="UP000822476"/>
    </source>
</evidence>
<feature type="domain" description="Aminoacyl-transfer RNA synthetases class-II family profile" evidence="11">
    <location>
        <begin position="138"/>
        <end position="445"/>
    </location>
</feature>
<dbReference type="SUPFAM" id="SSF55681">
    <property type="entry name" value="Class II aaRS and biotin synthetases"/>
    <property type="match status" value="1"/>
</dbReference>
<evidence type="ECO:0000256" key="5">
    <source>
        <dbReference type="ARBA" id="ARBA00022840"/>
    </source>
</evidence>
<evidence type="ECO:0000256" key="8">
    <source>
        <dbReference type="ARBA" id="ARBA00047639"/>
    </source>
</evidence>
<dbReference type="GO" id="GO:0003723">
    <property type="term" value="F:RNA binding"/>
    <property type="evidence" value="ECO:0007669"/>
    <property type="project" value="TreeGrafter"/>
</dbReference>
<dbReference type="OrthoDB" id="1906957at2759"/>
<keyword evidence="7" id="KW-0030">Aminoacyl-tRNA synthetase</keyword>
<dbReference type="AlphaFoldDB" id="A0A8S9Y906"/>
<dbReference type="Pfam" id="PF13393">
    <property type="entry name" value="tRNA-synt_His"/>
    <property type="match status" value="1"/>
</dbReference>
<keyword evidence="4" id="KW-0547">Nucleotide-binding</keyword>
<reference evidence="12" key="1">
    <citation type="submission" date="2019-07" db="EMBL/GenBank/DDBJ databases">
        <title>Annotation for the trematode Paragonimus miyazaki's.</title>
        <authorList>
            <person name="Choi Y.-J."/>
        </authorList>
    </citation>
    <scope>NUCLEOTIDE SEQUENCE</scope>
    <source>
        <strain evidence="12">Japan</strain>
    </source>
</reference>
<keyword evidence="5" id="KW-0067">ATP-binding</keyword>
<dbReference type="GO" id="GO:0004821">
    <property type="term" value="F:histidine-tRNA ligase activity"/>
    <property type="evidence" value="ECO:0007669"/>
    <property type="project" value="UniProtKB-EC"/>
</dbReference>
<comment type="similarity">
    <text evidence="1">Belongs to the class-II aminoacyl-tRNA synthetase family.</text>
</comment>
<dbReference type="EMBL" id="JTDE01021840">
    <property type="protein sequence ID" value="KAF7232396.1"/>
    <property type="molecule type" value="Genomic_DNA"/>
</dbReference>
<dbReference type="PIRSF" id="PIRSF001549">
    <property type="entry name" value="His-tRNA_synth"/>
    <property type="match status" value="1"/>
</dbReference>
<evidence type="ECO:0000256" key="6">
    <source>
        <dbReference type="ARBA" id="ARBA00022917"/>
    </source>
</evidence>